<keyword evidence="1" id="KW-1133">Transmembrane helix</keyword>
<dbReference type="KEGG" id="sgj:IAG43_08240"/>
<feature type="transmembrane region" description="Helical" evidence="1">
    <location>
        <begin position="103"/>
        <end position="120"/>
    </location>
</feature>
<feature type="transmembrane region" description="Helical" evidence="1">
    <location>
        <begin position="326"/>
        <end position="343"/>
    </location>
</feature>
<keyword evidence="1" id="KW-0812">Transmembrane</keyword>
<feature type="transmembrane region" description="Helical" evidence="1">
    <location>
        <begin position="69"/>
        <end position="91"/>
    </location>
</feature>
<organism evidence="2 3">
    <name type="scientific">Streptomyces genisteinicus</name>
    <dbReference type="NCBI Taxonomy" id="2768068"/>
    <lineage>
        <taxon>Bacteria</taxon>
        <taxon>Bacillati</taxon>
        <taxon>Actinomycetota</taxon>
        <taxon>Actinomycetes</taxon>
        <taxon>Kitasatosporales</taxon>
        <taxon>Streptomycetaceae</taxon>
        <taxon>Streptomyces</taxon>
    </lineage>
</organism>
<feature type="transmembrane region" description="Helical" evidence="1">
    <location>
        <begin position="203"/>
        <end position="222"/>
    </location>
</feature>
<evidence type="ECO:0008006" key="4">
    <source>
        <dbReference type="Google" id="ProtNLM"/>
    </source>
</evidence>
<gene>
    <name evidence="2" type="ORF">IAG43_08240</name>
</gene>
<proteinExistence type="predicted"/>
<keyword evidence="1" id="KW-0472">Membrane</keyword>
<evidence type="ECO:0000256" key="1">
    <source>
        <dbReference type="SAM" id="Phobius"/>
    </source>
</evidence>
<feature type="transmembrane region" description="Helical" evidence="1">
    <location>
        <begin position="141"/>
        <end position="164"/>
    </location>
</feature>
<accession>A0A7H0HQW4</accession>
<evidence type="ECO:0000313" key="2">
    <source>
        <dbReference type="EMBL" id="QNP62930.1"/>
    </source>
</evidence>
<dbReference type="Proteomes" id="UP000516230">
    <property type="component" value="Chromosome"/>
</dbReference>
<dbReference type="EMBL" id="CP060825">
    <property type="protein sequence ID" value="QNP62930.1"/>
    <property type="molecule type" value="Genomic_DNA"/>
</dbReference>
<feature type="transmembrane region" description="Helical" evidence="1">
    <location>
        <begin position="276"/>
        <end position="293"/>
    </location>
</feature>
<feature type="transmembrane region" description="Helical" evidence="1">
    <location>
        <begin position="170"/>
        <end position="191"/>
    </location>
</feature>
<dbReference type="AlphaFoldDB" id="A0A7H0HQW4"/>
<feature type="transmembrane region" description="Helical" evidence="1">
    <location>
        <begin position="599"/>
        <end position="618"/>
    </location>
</feature>
<dbReference type="RefSeq" id="WP_187740101.1">
    <property type="nucleotide sequence ID" value="NZ_CP060825.1"/>
</dbReference>
<feature type="transmembrane region" description="Helical" evidence="1">
    <location>
        <begin position="567"/>
        <end position="587"/>
    </location>
</feature>
<name>A0A7H0HQW4_9ACTN</name>
<dbReference type="InterPro" id="IPR006311">
    <property type="entry name" value="TAT_signal"/>
</dbReference>
<reference evidence="2 3" key="1">
    <citation type="submission" date="2020-08" db="EMBL/GenBank/DDBJ databases">
        <title>A novel species.</title>
        <authorList>
            <person name="Gao J."/>
        </authorList>
    </citation>
    <scope>NUCLEOTIDE SEQUENCE [LARGE SCALE GENOMIC DNA]</scope>
    <source>
        <strain evidence="2 3">CRPJ-33</strain>
    </source>
</reference>
<feature type="transmembrane region" description="Helical" evidence="1">
    <location>
        <begin position="373"/>
        <end position="392"/>
    </location>
</feature>
<feature type="transmembrane region" description="Helical" evidence="1">
    <location>
        <begin position="300"/>
        <end position="320"/>
    </location>
</feature>
<protein>
    <recommendedName>
        <fullName evidence="4">DUF2206 domain-containing protein</fullName>
    </recommendedName>
</protein>
<dbReference type="PROSITE" id="PS51318">
    <property type="entry name" value="TAT"/>
    <property type="match status" value="1"/>
</dbReference>
<sequence>MITPRTMGRRVAGRRTLVAGALAAGAVVLVPGTPAVLLAAAGLWLFLGAPAVLMYDVAGRSVSTRDGRLLIAVCLGVVWAMAVALALNTVLPLAGMDRPLTRLPLTLAAAGSLVLLAALSPPSDRQGGGVPWWRTLRREPLPAGTAAVLALGVPTVALAVAGAVRLNNGLGSQVSFAALTGVALLVVLLMARHARWSSPVVELGLFLAAVALLLLTSLRGWGLSGHDIQREFVFFRMTSDADRWNVGGYDDPYNACLSVTLLPTALERLTGIPGMYVFKALLPVLFALAVPLVHRSVRNVAPKLLALLSAVFFMAFPAFFSDMTFLARQEVAFVLLGCVMVVLTDTGRPLANRRFMVMALFCGIVISHYSTTYILVTVFALAFAVDIAWRLASRLRRRGARGPVARGFVTLWMVAGMAVATVAWTGPVTHTSDQLHSTVSLTVRDLVGGAAEQGSSDTAYSLFGGHVVSPQQRLDDFRAEAVEDRSERGGLYPMAVVDDYPTPPAEQQNLPLTSAGRAIQDLGVDVSAVNETVRQSVARVLQVLLAVGFVTALVGRRRVFRPQRDQVTLTVGMTVVIAVLTVLPQLSVDYGLLRSFQQGLFFFAPFVAAGMLWIFRWAGRAGPPVACAVTLAIFVDLTGVVPKVLGGYRPQLHLDNAGQYYDMYYAHPEKDAAVGWLEARTVDGPGPGLAPPPPAVPPAPSLVGQVNVQTDGPTSGYGFQRLEDRNRGAVKDDLYPALVERDAYVLLGPTAVKKGEVTVFSRGDLVTYRYPVAFLDAMKDKLYSSEGTEIFR</sequence>
<evidence type="ECO:0000313" key="3">
    <source>
        <dbReference type="Proteomes" id="UP000516230"/>
    </source>
</evidence>
<feature type="transmembrane region" description="Helical" evidence="1">
    <location>
        <begin position="536"/>
        <end position="555"/>
    </location>
</feature>
<feature type="transmembrane region" description="Helical" evidence="1">
    <location>
        <begin position="36"/>
        <end position="57"/>
    </location>
</feature>
<feature type="transmembrane region" description="Helical" evidence="1">
    <location>
        <begin position="404"/>
        <end position="424"/>
    </location>
</feature>
<keyword evidence="3" id="KW-1185">Reference proteome</keyword>
<feature type="transmembrane region" description="Helical" evidence="1">
    <location>
        <begin position="625"/>
        <end position="645"/>
    </location>
</feature>